<dbReference type="RefSeq" id="WP_120724724.1">
    <property type="nucleotide sequence ID" value="NZ_RBAK01000001.1"/>
</dbReference>
<gene>
    <name evidence="3" type="ORF">D7223_03635</name>
</gene>
<comment type="caution">
    <text evidence="3">The sequence shown here is derived from an EMBL/GenBank/DDBJ whole genome shotgun (WGS) entry which is preliminary data.</text>
</comment>
<dbReference type="InterPro" id="IPR010298">
    <property type="entry name" value="YacP-like"/>
</dbReference>
<dbReference type="PANTHER" id="PTHR34547">
    <property type="entry name" value="YACP-LIKE NYN DOMAIN PROTEIN"/>
    <property type="match status" value="1"/>
</dbReference>
<dbReference type="PANTHER" id="PTHR34547:SF1">
    <property type="entry name" value="YACP-LIKE NYN DOMAIN PROTEIN"/>
    <property type="match status" value="1"/>
</dbReference>
<dbReference type="Pfam" id="PF05991">
    <property type="entry name" value="NYN_YacP"/>
    <property type="match status" value="1"/>
</dbReference>
<organism evidence="3 4">
    <name type="scientific">Micromonospora endolithica</name>
    <dbReference type="NCBI Taxonomy" id="230091"/>
    <lineage>
        <taxon>Bacteria</taxon>
        <taxon>Bacillati</taxon>
        <taxon>Actinomycetota</taxon>
        <taxon>Actinomycetes</taxon>
        <taxon>Micromonosporales</taxon>
        <taxon>Micromonosporaceae</taxon>
        <taxon>Micromonospora</taxon>
    </lineage>
</organism>
<evidence type="ECO:0000256" key="1">
    <source>
        <dbReference type="SAM" id="Coils"/>
    </source>
</evidence>
<dbReference type="EMBL" id="RBAK01000001">
    <property type="protein sequence ID" value="RKN50850.1"/>
    <property type="molecule type" value="Genomic_DNA"/>
</dbReference>
<protein>
    <recommendedName>
        <fullName evidence="5">RNA-binding protein</fullName>
    </recommendedName>
</protein>
<evidence type="ECO:0000313" key="4">
    <source>
        <dbReference type="Proteomes" id="UP000281726"/>
    </source>
</evidence>
<evidence type="ECO:0000313" key="3">
    <source>
        <dbReference type="EMBL" id="RKN50850.1"/>
    </source>
</evidence>
<evidence type="ECO:0008006" key="5">
    <source>
        <dbReference type="Google" id="ProtNLM"/>
    </source>
</evidence>
<keyword evidence="1" id="KW-0175">Coiled coil</keyword>
<feature type="region of interest" description="Disordered" evidence="2">
    <location>
        <begin position="1"/>
        <end position="33"/>
    </location>
</feature>
<sequence length="463" mass="49725">MPLTEPYDDLPREDPVAGTPDDGGGAVGEPEPVLPEPVRQRIVALTAAALPGLPADEVPVPLRRVAKFAPNRRARLGAPVIAAQLTADPLFRQRITARVLADAGDLGAAVLDGTAPAAADPVEVAALSYLARPRGWRDLIEASGAAVRAEADSAVVAELVREAEQRATRAEHDRAVARVEAEKLRDELARVREELGQLREENRQLGRSLREIQARERRATELLATERGRASRATADADAELRRARARLAEAEAAAGVARASAKEARSVDDARLWLLLETIGQAAVGLRRELALDPVEKMPGDFVADAFADQSATTATGTAARARDTDDPARLDQLLALPRAHLVVDGYNVTKRGFGEMSLEQQRKRLITGLGGIAAQTGDEVTVVFDGAERMHGLPPTPRGVRVLFSRKGETADELIRRLVRAEPSGRPVVVVSSDREVADGVRRHGAYPLGADSLLRRLARS</sequence>
<dbReference type="Proteomes" id="UP000281726">
    <property type="component" value="Unassembled WGS sequence"/>
</dbReference>
<accession>A0A3A9ZRJ9</accession>
<keyword evidence="4" id="KW-1185">Reference proteome</keyword>
<evidence type="ECO:0000256" key="2">
    <source>
        <dbReference type="SAM" id="MobiDB-lite"/>
    </source>
</evidence>
<proteinExistence type="predicted"/>
<feature type="coiled-coil region" evidence="1">
    <location>
        <begin position="160"/>
        <end position="254"/>
    </location>
</feature>
<name>A0A3A9ZRJ9_9ACTN</name>
<reference evidence="3 4" key="1">
    <citation type="journal article" date="2004" name="Syst. Appl. Microbiol.">
        <title>Cryptoendolithic actinomycetes from antarctic sandstone rock samples: Micromonospora endolithica sp. nov. and two isolates related to Micromonospora coerulea Jensen 1932.</title>
        <authorList>
            <person name="Hirsch P."/>
            <person name="Mevs U."/>
            <person name="Kroppenstedt R.M."/>
            <person name="Schumann P."/>
            <person name="Stackebrandt E."/>
        </authorList>
    </citation>
    <scope>NUCLEOTIDE SEQUENCE [LARGE SCALE GENOMIC DNA]</scope>
    <source>
        <strain evidence="3 4">JCM 12677</strain>
    </source>
</reference>
<dbReference type="OrthoDB" id="5145920at2"/>
<dbReference type="AlphaFoldDB" id="A0A3A9ZRJ9"/>